<dbReference type="EMBL" id="JAYMYR010000004">
    <property type="protein sequence ID" value="KAK7368614.1"/>
    <property type="molecule type" value="Genomic_DNA"/>
</dbReference>
<name>A0AAN9RET4_PHACN</name>
<evidence type="ECO:0000313" key="2">
    <source>
        <dbReference type="Proteomes" id="UP001374584"/>
    </source>
</evidence>
<reference evidence="1 2" key="1">
    <citation type="submission" date="2024-01" db="EMBL/GenBank/DDBJ databases">
        <title>The genomes of 5 underutilized Papilionoideae crops provide insights into root nodulation and disease resistanc.</title>
        <authorList>
            <person name="Jiang F."/>
        </authorList>
    </citation>
    <scope>NUCLEOTIDE SEQUENCE [LARGE SCALE GENOMIC DNA]</scope>
    <source>
        <strain evidence="1">JINMINGXINNONG_FW02</strain>
        <tissue evidence="1">Leaves</tissue>
    </source>
</reference>
<sequence>MLISCVEFVKDDESCRLAPLASWLKVPGQPVNSVINKGRYCSNTRSGSVNLVSLANNGSTAFLTLAKIKLSGVQSLKKLD</sequence>
<dbReference type="AlphaFoldDB" id="A0AAN9RET4"/>
<dbReference type="Proteomes" id="UP001374584">
    <property type="component" value="Unassembled WGS sequence"/>
</dbReference>
<accession>A0AAN9RET4</accession>
<proteinExistence type="predicted"/>
<keyword evidence="2" id="KW-1185">Reference proteome</keyword>
<organism evidence="1 2">
    <name type="scientific">Phaseolus coccineus</name>
    <name type="common">Scarlet runner bean</name>
    <name type="synonym">Phaseolus multiflorus</name>
    <dbReference type="NCBI Taxonomy" id="3886"/>
    <lineage>
        <taxon>Eukaryota</taxon>
        <taxon>Viridiplantae</taxon>
        <taxon>Streptophyta</taxon>
        <taxon>Embryophyta</taxon>
        <taxon>Tracheophyta</taxon>
        <taxon>Spermatophyta</taxon>
        <taxon>Magnoliopsida</taxon>
        <taxon>eudicotyledons</taxon>
        <taxon>Gunneridae</taxon>
        <taxon>Pentapetalae</taxon>
        <taxon>rosids</taxon>
        <taxon>fabids</taxon>
        <taxon>Fabales</taxon>
        <taxon>Fabaceae</taxon>
        <taxon>Papilionoideae</taxon>
        <taxon>50 kb inversion clade</taxon>
        <taxon>NPAAA clade</taxon>
        <taxon>indigoferoid/millettioid clade</taxon>
        <taxon>Phaseoleae</taxon>
        <taxon>Phaseolus</taxon>
    </lineage>
</organism>
<comment type="caution">
    <text evidence="1">The sequence shown here is derived from an EMBL/GenBank/DDBJ whole genome shotgun (WGS) entry which is preliminary data.</text>
</comment>
<protein>
    <submittedName>
        <fullName evidence="1">Uncharacterized protein</fullName>
    </submittedName>
</protein>
<gene>
    <name evidence="1" type="ORF">VNO80_10642</name>
</gene>
<evidence type="ECO:0000313" key="1">
    <source>
        <dbReference type="EMBL" id="KAK7368614.1"/>
    </source>
</evidence>